<accession>A0A9Q9HCP8</accession>
<name>A0A9Q9HCP8_9RHOB</name>
<dbReference type="PANTHER" id="PTHR33490">
    <property type="entry name" value="BLR5614 PROTEIN-RELATED"/>
    <property type="match status" value="1"/>
</dbReference>
<dbReference type="Gene3D" id="3.10.620.30">
    <property type="match status" value="1"/>
</dbReference>
<feature type="domain" description="Transglutaminase-like" evidence="1">
    <location>
        <begin position="43"/>
        <end position="149"/>
    </location>
</feature>
<dbReference type="PANTHER" id="PTHR33490:SF3">
    <property type="entry name" value="CONSERVED INTEGRAL MEMBRANE PROTEIN"/>
    <property type="match status" value="1"/>
</dbReference>
<geneLocation type="plasmid" evidence="2 3">
    <name>unnamed1</name>
</geneLocation>
<gene>
    <name evidence="2" type="ORF">K3X48_15310</name>
</gene>
<dbReference type="SUPFAM" id="SSF54001">
    <property type="entry name" value="Cysteine proteinases"/>
    <property type="match status" value="1"/>
</dbReference>
<evidence type="ECO:0000259" key="1">
    <source>
        <dbReference type="Pfam" id="PF01841"/>
    </source>
</evidence>
<evidence type="ECO:0000313" key="2">
    <source>
        <dbReference type="EMBL" id="UWP97228.1"/>
    </source>
</evidence>
<proteinExistence type="predicted"/>
<protein>
    <submittedName>
        <fullName evidence="2">Transglutaminase family protein</fullName>
    </submittedName>
</protein>
<dbReference type="InterPro" id="IPR002931">
    <property type="entry name" value="Transglutaminase-like"/>
</dbReference>
<evidence type="ECO:0000313" key="3">
    <source>
        <dbReference type="Proteomes" id="UP001057991"/>
    </source>
</evidence>
<dbReference type="EMBL" id="CP080777">
    <property type="protein sequence ID" value="UWP97228.1"/>
    <property type="molecule type" value="Genomic_DNA"/>
</dbReference>
<reference evidence="2" key="1">
    <citation type="submission" date="2021-08" db="EMBL/GenBank/DDBJ databases">
        <authorList>
            <person name="Nwanade C."/>
            <person name="Wang M."/>
            <person name="Masoudi A."/>
            <person name="Yu Z."/>
            <person name="Liu J."/>
        </authorList>
    </citation>
    <scope>NUCLEOTIDE SEQUENCE</scope>
    <source>
        <strain evidence="2">S056</strain>
        <plasmid evidence="2">unnamed1</plasmid>
    </source>
</reference>
<dbReference type="AlphaFoldDB" id="A0A9Q9HCP8"/>
<keyword evidence="2" id="KW-0614">Plasmid</keyword>
<organism evidence="2 3">
    <name type="scientific">Aliiroseovarius crassostreae</name>
    <dbReference type="NCBI Taxonomy" id="154981"/>
    <lineage>
        <taxon>Bacteria</taxon>
        <taxon>Pseudomonadati</taxon>
        <taxon>Pseudomonadota</taxon>
        <taxon>Alphaproteobacteria</taxon>
        <taxon>Rhodobacterales</taxon>
        <taxon>Paracoccaceae</taxon>
        <taxon>Aliiroseovarius</taxon>
    </lineage>
</organism>
<dbReference type="Proteomes" id="UP001057991">
    <property type="component" value="Plasmid unnamed1"/>
</dbReference>
<dbReference type="InterPro" id="IPR038765">
    <property type="entry name" value="Papain-like_cys_pep_sf"/>
</dbReference>
<sequence>MIHEVDWSDPCLAVTAFLDHDSPEIAEFVAKAVGHPDRATALAQEDPRTLAVKLFYAVRDGLFYEIYNADFARPALKASAILRRRTGLCIHKSIVYAAALRHVGIPSKIWLTDVKNHLCSPKLEAMMGTRVFHFHALVILKLDGQWRKATPVFNARLCQLYGMTPLEFDGHEDCVHHAYDSEGRTYMEFLADHGTFTDLPYDLLLTGLREKHGALFATDTKFRSGSLIADAK</sequence>
<dbReference type="Pfam" id="PF01841">
    <property type="entry name" value="Transglut_core"/>
    <property type="match status" value="1"/>
</dbReference>